<dbReference type="eggNOG" id="COG2873">
    <property type="taxonomic scope" value="Bacteria"/>
</dbReference>
<dbReference type="InterPro" id="IPR015424">
    <property type="entry name" value="PyrdxlP-dep_Trfase"/>
</dbReference>
<evidence type="ECO:0000256" key="6">
    <source>
        <dbReference type="RuleBase" id="RU362118"/>
    </source>
</evidence>
<reference evidence="7 8" key="1">
    <citation type="submission" date="2012-09" db="EMBL/GenBank/DDBJ databases">
        <title>The Genome Sequence of Alloiococcus otitis ATCC 51267.</title>
        <authorList>
            <consortium name="The Broad Institute Genome Sequencing Platform"/>
            <person name="Earl A."/>
            <person name="Ward D."/>
            <person name="Feldgarden M."/>
            <person name="Gevers D."/>
            <person name="Huys G."/>
            <person name="Walker B."/>
            <person name="Young S.K."/>
            <person name="Zeng Q."/>
            <person name="Gargeya S."/>
            <person name="Fitzgerald M."/>
            <person name="Haas B."/>
            <person name="Abouelleil A."/>
            <person name="Alvarado L."/>
            <person name="Arachchi H.M."/>
            <person name="Berlin A.M."/>
            <person name="Chapman S.B."/>
            <person name="Goldberg J."/>
            <person name="Griggs A."/>
            <person name="Gujja S."/>
            <person name="Hansen M."/>
            <person name="Howarth C."/>
            <person name="Imamovic A."/>
            <person name="Larimer J."/>
            <person name="McCowen C."/>
            <person name="Montmayeur A."/>
            <person name="Murphy C."/>
            <person name="Neiman D."/>
            <person name="Pearson M."/>
            <person name="Priest M."/>
            <person name="Roberts A."/>
            <person name="Saif S."/>
            <person name="Shea T."/>
            <person name="Sisk P."/>
            <person name="Sykes S."/>
            <person name="Wortman J."/>
            <person name="Nusbaum C."/>
            <person name="Birren B."/>
        </authorList>
    </citation>
    <scope>NUCLEOTIDE SEQUENCE [LARGE SCALE GENOMIC DNA]</scope>
    <source>
        <strain evidence="7 8">ATCC 51267</strain>
    </source>
</reference>
<dbReference type="PANTHER" id="PTHR43797">
    <property type="entry name" value="HOMOCYSTEINE/CYSTEINE SYNTHASE"/>
    <property type="match status" value="1"/>
</dbReference>
<dbReference type="PIRSF" id="PIRSF001434">
    <property type="entry name" value="CGS"/>
    <property type="match status" value="1"/>
</dbReference>
<dbReference type="InterPro" id="IPR015421">
    <property type="entry name" value="PyrdxlP-dep_Trfase_major"/>
</dbReference>
<protein>
    <submittedName>
        <fullName evidence="7">O-acetylhomoserine aminocarboxypropyltransferase/cysteine synthase</fullName>
    </submittedName>
</protein>
<dbReference type="PANTHER" id="PTHR43797:SF3">
    <property type="entry name" value="O-ACETYLHOMOSERINE SULFHYDRYLASE"/>
    <property type="match status" value="1"/>
</dbReference>
<sequence length="424" mass="46209">MSKKDYQNLETLCVQAGYDPKSGEPRIAPIVQSTTFKYDKTQTVADLFDLKESGFFYTRLGNPTIDALEQRVAALDGGAAAVATSSGQSASLNAVLNITNAGDNIVVLNNIYGGTYNLFGTTLKNWGIEARFVPSNDLEAAEKQIDDKTTLVYGEVLANPSTAILDIEKYADLAHSHNIPLVLDNTLTTPALVKPIDYGCDVVVYSSTKYLDGHATAMGGLVVDSGNFDWTKGDYPQLTQPDESYHGLVFTDNFGEAAYAARIRTVCLRDLGNIAAPFNAFLTLRGIETLALRLERHSENAFKVAKFLQDHDKVEFVNYPFLESNQDYDLAQKYLKAGSGVISFGVKGTREDAAKFIEALDLVSLVVNVADVRSYALHPASSTHRQLSDEELEESGITPNLIRLSVGIENVDDIIADIDQALKA</sequence>
<dbReference type="Pfam" id="PF01053">
    <property type="entry name" value="Cys_Met_Meta_PP"/>
    <property type="match status" value="1"/>
</dbReference>
<dbReference type="GO" id="GO:0019346">
    <property type="term" value="P:transsulfuration"/>
    <property type="evidence" value="ECO:0007669"/>
    <property type="project" value="InterPro"/>
</dbReference>
<keyword evidence="4 5" id="KW-0663">Pyridoxal phosphate</keyword>
<dbReference type="GO" id="GO:0071269">
    <property type="term" value="P:L-homocysteine biosynthetic process"/>
    <property type="evidence" value="ECO:0007669"/>
    <property type="project" value="TreeGrafter"/>
</dbReference>
<evidence type="ECO:0000256" key="3">
    <source>
        <dbReference type="ARBA" id="ARBA00022679"/>
    </source>
</evidence>
<evidence type="ECO:0000256" key="5">
    <source>
        <dbReference type="PIRSR" id="PIRSR001434-2"/>
    </source>
</evidence>
<evidence type="ECO:0000256" key="1">
    <source>
        <dbReference type="ARBA" id="ARBA00001933"/>
    </source>
</evidence>
<dbReference type="Proteomes" id="UP000009875">
    <property type="component" value="Unassembled WGS sequence"/>
</dbReference>
<evidence type="ECO:0000313" key="8">
    <source>
        <dbReference type="Proteomes" id="UP000009875"/>
    </source>
</evidence>
<dbReference type="GO" id="GO:0030170">
    <property type="term" value="F:pyridoxal phosphate binding"/>
    <property type="evidence" value="ECO:0007669"/>
    <property type="project" value="InterPro"/>
</dbReference>
<dbReference type="InterPro" id="IPR006235">
    <property type="entry name" value="OAc-hSer/O-AcSer_sulfhydrylase"/>
</dbReference>
<dbReference type="FunFam" id="3.40.640.10:FF:000035">
    <property type="entry name" value="O-succinylhomoserine sulfhydrylase"/>
    <property type="match status" value="1"/>
</dbReference>
<dbReference type="InterPro" id="IPR000277">
    <property type="entry name" value="Cys/Met-Metab_PyrdxlP-dep_enz"/>
</dbReference>
<dbReference type="RefSeq" id="WP_003777282.1">
    <property type="nucleotide sequence ID" value="NZ_JH992958.1"/>
</dbReference>
<dbReference type="Gene3D" id="3.40.640.10">
    <property type="entry name" value="Type I PLP-dependent aspartate aminotransferase-like (Major domain)"/>
    <property type="match status" value="1"/>
</dbReference>
<comment type="caution">
    <text evidence="7">The sequence shown here is derived from an EMBL/GenBank/DDBJ whole genome shotgun (WGS) entry which is preliminary data.</text>
</comment>
<name>K9EX90_9LACT</name>
<dbReference type="GO" id="GO:0006535">
    <property type="term" value="P:cysteine biosynthetic process from serine"/>
    <property type="evidence" value="ECO:0007669"/>
    <property type="project" value="TreeGrafter"/>
</dbReference>
<dbReference type="HOGENOM" id="CLU_018986_4_2_9"/>
<evidence type="ECO:0000313" key="7">
    <source>
        <dbReference type="EMBL" id="EKU93820.1"/>
    </source>
</evidence>
<dbReference type="EMBL" id="AGXA01000014">
    <property type="protein sequence ID" value="EKU93820.1"/>
    <property type="molecule type" value="Genomic_DNA"/>
</dbReference>
<accession>K9EX90</accession>
<keyword evidence="3 7" id="KW-0808">Transferase</keyword>
<proteinExistence type="inferred from homology"/>
<comment type="similarity">
    <text evidence="2 6">Belongs to the trans-sulfuration enzymes family.</text>
</comment>
<dbReference type="GO" id="GO:0003961">
    <property type="term" value="F:O-acetylhomoserine aminocarboxypropyltransferase activity"/>
    <property type="evidence" value="ECO:0007669"/>
    <property type="project" value="TreeGrafter"/>
</dbReference>
<gene>
    <name evidence="7" type="ORF">HMPREF9698_00615</name>
</gene>
<dbReference type="STRING" id="883081.HMPREF9698_00615"/>
<keyword evidence="8" id="KW-1185">Reference proteome</keyword>
<dbReference type="InterPro" id="IPR015422">
    <property type="entry name" value="PyrdxlP-dep_Trfase_small"/>
</dbReference>
<dbReference type="PATRIC" id="fig|883081.3.peg.615"/>
<dbReference type="AlphaFoldDB" id="K9EX90"/>
<dbReference type="GO" id="GO:0004124">
    <property type="term" value="F:cysteine synthase activity"/>
    <property type="evidence" value="ECO:0007669"/>
    <property type="project" value="TreeGrafter"/>
</dbReference>
<dbReference type="Gene3D" id="3.90.1150.10">
    <property type="entry name" value="Aspartate Aminotransferase, domain 1"/>
    <property type="match status" value="1"/>
</dbReference>
<dbReference type="SUPFAM" id="SSF53383">
    <property type="entry name" value="PLP-dependent transferases"/>
    <property type="match status" value="1"/>
</dbReference>
<dbReference type="CDD" id="cd00614">
    <property type="entry name" value="CGS_like"/>
    <property type="match status" value="1"/>
</dbReference>
<dbReference type="OrthoDB" id="9780685at2"/>
<evidence type="ECO:0000256" key="2">
    <source>
        <dbReference type="ARBA" id="ARBA00009077"/>
    </source>
</evidence>
<organism evidence="7 8">
    <name type="scientific">Alloiococcus otitis ATCC 51267</name>
    <dbReference type="NCBI Taxonomy" id="883081"/>
    <lineage>
        <taxon>Bacteria</taxon>
        <taxon>Bacillati</taxon>
        <taxon>Bacillota</taxon>
        <taxon>Bacilli</taxon>
        <taxon>Lactobacillales</taxon>
        <taxon>Carnobacteriaceae</taxon>
        <taxon>Alloiococcus</taxon>
    </lineage>
</organism>
<dbReference type="NCBIfam" id="TIGR01326">
    <property type="entry name" value="OAH_OAS_sulfhy"/>
    <property type="match status" value="1"/>
</dbReference>
<feature type="modified residue" description="N6-(pyridoxal phosphate)lysine" evidence="5">
    <location>
        <position position="209"/>
    </location>
</feature>
<dbReference type="GO" id="GO:0005737">
    <property type="term" value="C:cytoplasm"/>
    <property type="evidence" value="ECO:0007669"/>
    <property type="project" value="TreeGrafter"/>
</dbReference>
<comment type="cofactor">
    <cofactor evidence="1 6">
        <name>pyridoxal 5'-phosphate</name>
        <dbReference type="ChEBI" id="CHEBI:597326"/>
    </cofactor>
</comment>
<evidence type="ECO:0000256" key="4">
    <source>
        <dbReference type="ARBA" id="ARBA00022898"/>
    </source>
</evidence>